<feature type="compositionally biased region" description="Low complexity" evidence="3">
    <location>
        <begin position="1"/>
        <end position="12"/>
    </location>
</feature>
<accession>A0A1M2W2N6</accession>
<dbReference type="SMART" id="SM00474">
    <property type="entry name" value="35EXOc"/>
    <property type="match status" value="1"/>
</dbReference>
<keyword evidence="2" id="KW-0378">Hydrolase</keyword>
<dbReference type="SUPFAM" id="SSF53098">
    <property type="entry name" value="Ribonuclease H-like"/>
    <property type="match status" value="1"/>
</dbReference>
<evidence type="ECO:0000256" key="2">
    <source>
        <dbReference type="ARBA" id="ARBA00022801"/>
    </source>
</evidence>
<evidence type="ECO:0000256" key="3">
    <source>
        <dbReference type="SAM" id="MobiDB-lite"/>
    </source>
</evidence>
<gene>
    <name evidence="5" type="ORF">TRAPUB_9432</name>
</gene>
<dbReference type="OMA" id="IQKDCKK"/>
<dbReference type="STRING" id="154538.A0A1M2W2N6"/>
<sequence length="429" mass="46963">MDSSSSYFASGSHSHHHGAPAEPQRVYDLYSWSNISPNTRLVYCQNADAANEAVAQLNSKVLGFDLEWKPNFIKGRPENPVALVQLASADLVLLIHIFHMPTFPERLRDLLADETVVKAGVGIQKDCKKLFTDYGVDTRNCVDLSLLARTVDNARWKGKYASPIGLARLCETYEELTLQKGRVQTSNWELPLDLRQQDYAANDSHAGLTLYTRLSAMATTMDPVPQTVWYTFDTINGFLYQPSSGTVWHPFNPYYDPGPPPPPRPPRVYNDSAPNGAMPIPYRANRYSRRNRARNPNQPGSLSPSASSFVPGARTHTPSPSPTPAGGPPQHSYAVSPSSQPHAYTRSPPPQYRPANQSTPAPLMDIDMDGFPRLAHVPRQYQGKPKGFGGGGYGAHPHAGPNPGPPGRGRGRGRGRGQTVQLGFFAVSG</sequence>
<comment type="caution">
    <text evidence="5">The sequence shown here is derived from an EMBL/GenBank/DDBJ whole genome shotgun (WGS) entry which is preliminary data.</text>
</comment>
<dbReference type="InterPro" id="IPR002562">
    <property type="entry name" value="3'-5'_exonuclease_dom"/>
</dbReference>
<evidence type="ECO:0000313" key="6">
    <source>
        <dbReference type="Proteomes" id="UP000184267"/>
    </source>
</evidence>
<evidence type="ECO:0000313" key="5">
    <source>
        <dbReference type="EMBL" id="OJT14022.1"/>
    </source>
</evidence>
<dbReference type="PANTHER" id="PTHR13620:SF104">
    <property type="entry name" value="EXONUCLEASE 3'-5' DOMAIN-CONTAINING PROTEIN 2"/>
    <property type="match status" value="1"/>
</dbReference>
<dbReference type="InterPro" id="IPR051132">
    <property type="entry name" value="3-5_Exonuclease_domain"/>
</dbReference>
<dbReference type="PANTHER" id="PTHR13620">
    <property type="entry name" value="3-5 EXONUCLEASE"/>
    <property type="match status" value="1"/>
</dbReference>
<dbReference type="OrthoDB" id="1920326at2759"/>
<dbReference type="GO" id="GO:0008408">
    <property type="term" value="F:3'-5' exonuclease activity"/>
    <property type="evidence" value="ECO:0007669"/>
    <property type="project" value="InterPro"/>
</dbReference>
<feature type="domain" description="3'-5' exonuclease" evidence="4">
    <location>
        <begin position="41"/>
        <end position="219"/>
    </location>
</feature>
<keyword evidence="5" id="KW-0269">Exonuclease</keyword>
<dbReference type="Proteomes" id="UP000184267">
    <property type="component" value="Unassembled WGS sequence"/>
</dbReference>
<name>A0A1M2W2N6_TRAPU</name>
<dbReference type="GO" id="GO:0005634">
    <property type="term" value="C:nucleus"/>
    <property type="evidence" value="ECO:0007669"/>
    <property type="project" value="TreeGrafter"/>
</dbReference>
<dbReference type="CDD" id="cd06141">
    <property type="entry name" value="WRN_exo"/>
    <property type="match status" value="1"/>
</dbReference>
<dbReference type="Gene3D" id="3.30.420.10">
    <property type="entry name" value="Ribonuclease H-like superfamily/Ribonuclease H"/>
    <property type="match status" value="1"/>
</dbReference>
<feature type="region of interest" description="Disordered" evidence="3">
    <location>
        <begin position="384"/>
        <end position="429"/>
    </location>
</feature>
<dbReference type="GO" id="GO:0006139">
    <property type="term" value="P:nucleobase-containing compound metabolic process"/>
    <property type="evidence" value="ECO:0007669"/>
    <property type="project" value="InterPro"/>
</dbReference>
<keyword evidence="6" id="KW-1185">Reference proteome</keyword>
<dbReference type="GO" id="GO:0003676">
    <property type="term" value="F:nucleic acid binding"/>
    <property type="evidence" value="ECO:0007669"/>
    <property type="project" value="InterPro"/>
</dbReference>
<evidence type="ECO:0000256" key="1">
    <source>
        <dbReference type="ARBA" id="ARBA00022722"/>
    </source>
</evidence>
<dbReference type="InterPro" id="IPR036397">
    <property type="entry name" value="RNaseH_sf"/>
</dbReference>
<proteinExistence type="predicted"/>
<reference evidence="5 6" key="1">
    <citation type="submission" date="2016-10" db="EMBL/GenBank/DDBJ databases">
        <title>Genome sequence of the basidiomycete white-rot fungus Trametes pubescens.</title>
        <authorList>
            <person name="Makela M.R."/>
            <person name="Granchi Z."/>
            <person name="Peng M."/>
            <person name="De Vries R.P."/>
            <person name="Grigoriev I."/>
            <person name="Riley R."/>
            <person name="Hilden K."/>
        </authorList>
    </citation>
    <scope>NUCLEOTIDE SEQUENCE [LARGE SCALE GENOMIC DNA]</scope>
    <source>
        <strain evidence="5 6">FBCC735</strain>
    </source>
</reference>
<feature type="compositionally biased region" description="Polar residues" evidence="3">
    <location>
        <begin position="298"/>
        <end position="308"/>
    </location>
</feature>
<dbReference type="GO" id="GO:0005737">
    <property type="term" value="C:cytoplasm"/>
    <property type="evidence" value="ECO:0007669"/>
    <property type="project" value="TreeGrafter"/>
</dbReference>
<evidence type="ECO:0000259" key="4">
    <source>
        <dbReference type="SMART" id="SM00474"/>
    </source>
</evidence>
<protein>
    <submittedName>
        <fullName evidence="5">Werner Syndrome-like exonuclease</fullName>
    </submittedName>
</protein>
<feature type="compositionally biased region" description="Polar residues" evidence="3">
    <location>
        <begin position="333"/>
        <end position="342"/>
    </location>
</feature>
<dbReference type="InterPro" id="IPR012337">
    <property type="entry name" value="RNaseH-like_sf"/>
</dbReference>
<organism evidence="5 6">
    <name type="scientific">Trametes pubescens</name>
    <name type="common">White-rot fungus</name>
    <dbReference type="NCBI Taxonomy" id="154538"/>
    <lineage>
        <taxon>Eukaryota</taxon>
        <taxon>Fungi</taxon>
        <taxon>Dikarya</taxon>
        <taxon>Basidiomycota</taxon>
        <taxon>Agaricomycotina</taxon>
        <taxon>Agaricomycetes</taxon>
        <taxon>Polyporales</taxon>
        <taxon>Polyporaceae</taxon>
        <taxon>Trametes</taxon>
    </lineage>
</organism>
<dbReference type="EMBL" id="MNAD01000339">
    <property type="protein sequence ID" value="OJT14022.1"/>
    <property type="molecule type" value="Genomic_DNA"/>
</dbReference>
<feature type="region of interest" description="Disordered" evidence="3">
    <location>
        <begin position="1"/>
        <end position="20"/>
    </location>
</feature>
<dbReference type="Pfam" id="PF01612">
    <property type="entry name" value="DNA_pol_A_exo1"/>
    <property type="match status" value="1"/>
</dbReference>
<dbReference type="AlphaFoldDB" id="A0A1M2W2N6"/>
<keyword evidence="1" id="KW-0540">Nuclease</keyword>
<feature type="region of interest" description="Disordered" evidence="3">
    <location>
        <begin position="258"/>
        <end position="366"/>
    </location>
</feature>